<dbReference type="EMBL" id="CP002109">
    <property type="protein sequence ID" value="ADL03466.1"/>
    <property type="molecule type" value="Genomic_DNA"/>
</dbReference>
<dbReference type="eggNOG" id="ENOG50304TS">
    <property type="taxonomic scope" value="Bacteria"/>
</dbReference>
<dbReference type="Proteomes" id="UP000001662">
    <property type="component" value="Chromosome"/>
</dbReference>
<dbReference type="OrthoDB" id="1862214at2"/>
<dbReference type="PaxDb" id="610130-Closa_0845"/>
<sequence length="80" mass="9403">MKNKSSVIYVGPSLEHIVREGSVFRNGYPQKLKELMKEQPFLEELLVPVDLLAETKKAIRNPESSMRMLYRKAEKIRRKE</sequence>
<reference evidence="1" key="1">
    <citation type="submission" date="2010-07" db="EMBL/GenBank/DDBJ databases">
        <title>Complete sequence of Clostridium saccharolyticum WM1.</title>
        <authorList>
            <consortium name="US DOE Joint Genome Institute"/>
            <person name="Lucas S."/>
            <person name="Copeland A."/>
            <person name="Lapidus A."/>
            <person name="Cheng J.-F."/>
            <person name="Bruce D."/>
            <person name="Goodwin L."/>
            <person name="Pitluck S."/>
            <person name="Chertkov O."/>
            <person name="Detter J.C."/>
            <person name="Han C."/>
            <person name="Tapia R."/>
            <person name="Land M."/>
            <person name="Hauser L."/>
            <person name="Chang Y.-J."/>
            <person name="Jeffries C."/>
            <person name="Kyrpides N."/>
            <person name="Ivanova N."/>
            <person name="Mikhailova N."/>
            <person name="Mouttaki H."/>
            <person name="Lin L."/>
            <person name="Zhou J."/>
            <person name="Hemme C.L."/>
            <person name="Woyke T."/>
        </authorList>
    </citation>
    <scope>NUCLEOTIDE SEQUENCE [LARGE SCALE GENOMIC DNA]</scope>
    <source>
        <strain evidence="1">WM1</strain>
    </source>
</reference>
<keyword evidence="2" id="KW-1185">Reference proteome</keyword>
<dbReference type="HOGENOM" id="CLU_182096_0_0_9"/>
<dbReference type="AlphaFoldDB" id="D9R632"/>
<protein>
    <submittedName>
        <fullName evidence="1">Uncharacterized protein</fullName>
    </submittedName>
</protein>
<name>D9R632_LACSW</name>
<gene>
    <name evidence="1" type="ordered locus">Closa_0845</name>
</gene>
<dbReference type="RefSeq" id="WP_013271561.1">
    <property type="nucleotide sequence ID" value="NC_014376.1"/>
</dbReference>
<dbReference type="STRING" id="610130.Closa_0845"/>
<accession>D9R632</accession>
<dbReference type="KEGG" id="csh:Closa_0845"/>
<evidence type="ECO:0000313" key="2">
    <source>
        <dbReference type="Proteomes" id="UP000001662"/>
    </source>
</evidence>
<evidence type="ECO:0000313" key="1">
    <source>
        <dbReference type="EMBL" id="ADL03466.1"/>
    </source>
</evidence>
<proteinExistence type="predicted"/>
<organism evidence="1 2">
    <name type="scientific">Lacrimispora saccharolytica (strain ATCC 35040 / DSM 2544 / NRCC 2533 / WM1)</name>
    <name type="common">Clostridium saccharolyticum</name>
    <dbReference type="NCBI Taxonomy" id="610130"/>
    <lineage>
        <taxon>Bacteria</taxon>
        <taxon>Bacillati</taxon>
        <taxon>Bacillota</taxon>
        <taxon>Clostridia</taxon>
        <taxon>Lachnospirales</taxon>
        <taxon>Lachnospiraceae</taxon>
        <taxon>Lacrimispora</taxon>
    </lineage>
</organism>